<dbReference type="InterPro" id="IPR036702">
    <property type="entry name" value="ComB-like_sf"/>
</dbReference>
<dbReference type="GO" id="GO:0050532">
    <property type="term" value="F:2-phosphosulfolactate phosphatase activity"/>
    <property type="evidence" value="ECO:0007669"/>
    <property type="project" value="InterPro"/>
</dbReference>
<proteinExistence type="predicted"/>
<dbReference type="SUPFAM" id="SSF142823">
    <property type="entry name" value="ComB-like"/>
    <property type="match status" value="1"/>
</dbReference>
<gene>
    <name evidence="1" type="ORF">CEN46_01360</name>
</gene>
<evidence type="ECO:0000313" key="2">
    <source>
        <dbReference type="Proteomes" id="UP000235081"/>
    </source>
</evidence>
<protein>
    <submittedName>
        <fullName evidence="1">Uncharacterized protein</fullName>
    </submittedName>
</protein>
<organism evidence="1 2">
    <name type="scientific">Fischerella thermalis CCMEE 5318</name>
    <dbReference type="NCBI Taxonomy" id="2019666"/>
    <lineage>
        <taxon>Bacteria</taxon>
        <taxon>Bacillati</taxon>
        <taxon>Cyanobacteriota</taxon>
        <taxon>Cyanophyceae</taxon>
        <taxon>Nostocales</taxon>
        <taxon>Hapalosiphonaceae</taxon>
        <taxon>Fischerella</taxon>
    </lineage>
</organism>
<dbReference type="Proteomes" id="UP000235081">
    <property type="component" value="Unassembled WGS sequence"/>
</dbReference>
<dbReference type="EMBL" id="NMQE01000031">
    <property type="protein sequence ID" value="PMB27496.1"/>
    <property type="molecule type" value="Genomic_DNA"/>
</dbReference>
<evidence type="ECO:0000313" key="1">
    <source>
        <dbReference type="EMBL" id="PMB27496.1"/>
    </source>
</evidence>
<comment type="caution">
    <text evidence="1">The sequence shown here is derived from an EMBL/GenBank/DDBJ whole genome shotgun (WGS) entry which is preliminary data.</text>
</comment>
<name>A0A2N6LP42_9CYAN</name>
<accession>A0A2N6LP42</accession>
<dbReference type="AlphaFoldDB" id="A0A2N6LP42"/>
<dbReference type="GO" id="GO:0000287">
    <property type="term" value="F:magnesium ion binding"/>
    <property type="evidence" value="ECO:0007669"/>
    <property type="project" value="InterPro"/>
</dbReference>
<dbReference type="RefSeq" id="WP_102180135.1">
    <property type="nucleotide sequence ID" value="NZ_NMQE01000031.1"/>
</dbReference>
<sequence>MIFNQSEFYRRCEWGYHGVIQLAPTSNAVVIFDVLSFSTSGEIATSNGAVIFPYKWKDESALDYAKSLQTIALPKTAILSHLHR</sequence>
<reference evidence="1 2" key="1">
    <citation type="submission" date="2017-07" db="EMBL/GenBank/DDBJ databases">
        <title>Genomes of Fischerella (Mastigocladus) sp. strains.</title>
        <authorList>
            <person name="Miller S.R."/>
        </authorList>
    </citation>
    <scope>NUCLEOTIDE SEQUENCE [LARGE SCALE GENOMIC DNA]</scope>
    <source>
        <strain evidence="1 2">CCMEE 5318</strain>
    </source>
</reference>